<comment type="subunit">
    <text evidence="7">Monomer.</text>
</comment>
<dbReference type="InterPro" id="IPR031322">
    <property type="entry name" value="Shikimate/glucono_kinase"/>
</dbReference>
<comment type="similarity">
    <text evidence="7">Belongs to the shikimate kinase family.</text>
</comment>
<feature type="binding site" evidence="7">
    <location>
        <position position="78"/>
    </location>
    <ligand>
        <name>substrate</name>
    </ligand>
</feature>
<keyword evidence="4 7" id="KW-0418">Kinase</keyword>
<dbReference type="Gene3D" id="3.40.50.300">
    <property type="entry name" value="P-loop containing nucleotide triphosphate hydrolases"/>
    <property type="match status" value="1"/>
</dbReference>
<gene>
    <name evidence="7" type="primary">aroK</name>
    <name evidence="8" type="ORF">FCL54_15560</name>
</gene>
<evidence type="ECO:0000256" key="1">
    <source>
        <dbReference type="ARBA" id="ARBA00022605"/>
    </source>
</evidence>
<dbReference type="HAMAP" id="MF_00109">
    <property type="entry name" value="Shikimate_kinase"/>
    <property type="match status" value="1"/>
</dbReference>
<dbReference type="GO" id="GO:0005524">
    <property type="term" value="F:ATP binding"/>
    <property type="evidence" value="ECO:0007669"/>
    <property type="project" value="UniProtKB-UniRule"/>
</dbReference>
<comment type="caution">
    <text evidence="7">Lacks conserved residue(s) required for the propagation of feature annotation.</text>
</comment>
<dbReference type="EC" id="2.7.1.71" evidence="7"/>
<reference evidence="8 9" key="1">
    <citation type="submission" date="2019-04" db="EMBL/GenBank/DDBJ databases">
        <title>Bacillus caeni sp. nov., a bacterium isolated from mangrove sediment.</title>
        <authorList>
            <person name="Huang H."/>
            <person name="Mo K."/>
            <person name="Hu Y."/>
        </authorList>
    </citation>
    <scope>NUCLEOTIDE SEQUENCE [LARGE SCALE GENOMIC DNA]</scope>
    <source>
        <strain evidence="8 9">HB172195</strain>
    </source>
</reference>
<comment type="pathway">
    <text evidence="7">Metabolic intermediate biosynthesis; chorismate biosynthesis; chorismate from D-erythrose 4-phosphate and phosphoenolpyruvate: step 5/7.</text>
</comment>
<dbReference type="Proteomes" id="UP000308230">
    <property type="component" value="Unassembled WGS sequence"/>
</dbReference>
<keyword evidence="7" id="KW-0963">Cytoplasm</keyword>
<dbReference type="AlphaFoldDB" id="A0A5R9F1Q5"/>
<comment type="caution">
    <text evidence="8">The sequence shown here is derived from an EMBL/GenBank/DDBJ whole genome shotgun (WGS) entry which is preliminary data.</text>
</comment>
<feature type="binding site" evidence="7">
    <location>
        <begin position="11"/>
        <end position="16"/>
    </location>
    <ligand>
        <name>ATP</name>
        <dbReference type="ChEBI" id="CHEBI:30616"/>
    </ligand>
</feature>
<keyword evidence="1 7" id="KW-0028">Amino-acid biosynthesis</keyword>
<evidence type="ECO:0000256" key="4">
    <source>
        <dbReference type="ARBA" id="ARBA00022777"/>
    </source>
</evidence>
<keyword evidence="9" id="KW-1185">Reference proteome</keyword>
<organism evidence="8 9">
    <name type="scientific">Exobacillus caeni</name>
    <dbReference type="NCBI Taxonomy" id="2574798"/>
    <lineage>
        <taxon>Bacteria</taxon>
        <taxon>Bacillati</taxon>
        <taxon>Bacillota</taxon>
        <taxon>Bacilli</taxon>
        <taxon>Bacillales</taxon>
        <taxon>Guptibacillaceae</taxon>
        <taxon>Exobacillus</taxon>
    </lineage>
</organism>
<dbReference type="CDD" id="cd00464">
    <property type="entry name" value="SK"/>
    <property type="match status" value="1"/>
</dbReference>
<dbReference type="InterPro" id="IPR027417">
    <property type="entry name" value="P-loop_NTPase"/>
</dbReference>
<feature type="binding site" evidence="7">
    <location>
        <position position="116"/>
    </location>
    <ligand>
        <name>ATP</name>
        <dbReference type="ChEBI" id="CHEBI:30616"/>
    </ligand>
</feature>
<feature type="binding site" evidence="7">
    <location>
        <position position="15"/>
    </location>
    <ligand>
        <name>Mg(2+)</name>
        <dbReference type="ChEBI" id="CHEBI:18420"/>
    </ligand>
</feature>
<keyword evidence="7" id="KW-0479">Metal-binding</keyword>
<feature type="binding site" evidence="7">
    <location>
        <position position="57"/>
    </location>
    <ligand>
        <name>substrate</name>
    </ligand>
</feature>
<proteinExistence type="inferred from homology"/>
<evidence type="ECO:0000256" key="2">
    <source>
        <dbReference type="ARBA" id="ARBA00022679"/>
    </source>
</evidence>
<dbReference type="GO" id="GO:0005829">
    <property type="term" value="C:cytosol"/>
    <property type="evidence" value="ECO:0007669"/>
    <property type="project" value="TreeGrafter"/>
</dbReference>
<dbReference type="UniPathway" id="UPA00053">
    <property type="reaction ID" value="UER00088"/>
</dbReference>
<dbReference type="SUPFAM" id="SSF52540">
    <property type="entry name" value="P-loop containing nucleoside triphosphate hydrolases"/>
    <property type="match status" value="1"/>
</dbReference>
<dbReference type="Pfam" id="PF01202">
    <property type="entry name" value="SKI"/>
    <property type="match status" value="1"/>
</dbReference>
<keyword evidence="7" id="KW-0460">Magnesium</keyword>
<evidence type="ECO:0000256" key="5">
    <source>
        <dbReference type="ARBA" id="ARBA00022840"/>
    </source>
</evidence>
<comment type="cofactor">
    <cofactor evidence="7">
        <name>Mg(2+)</name>
        <dbReference type="ChEBI" id="CHEBI:18420"/>
    </cofactor>
    <text evidence="7">Binds 1 Mg(2+) ion per subunit.</text>
</comment>
<dbReference type="GO" id="GO:0000287">
    <property type="term" value="F:magnesium ion binding"/>
    <property type="evidence" value="ECO:0007669"/>
    <property type="project" value="UniProtKB-UniRule"/>
</dbReference>
<comment type="catalytic activity">
    <reaction evidence="7">
        <text>shikimate + ATP = 3-phosphoshikimate + ADP + H(+)</text>
        <dbReference type="Rhea" id="RHEA:13121"/>
        <dbReference type="ChEBI" id="CHEBI:15378"/>
        <dbReference type="ChEBI" id="CHEBI:30616"/>
        <dbReference type="ChEBI" id="CHEBI:36208"/>
        <dbReference type="ChEBI" id="CHEBI:145989"/>
        <dbReference type="ChEBI" id="CHEBI:456216"/>
        <dbReference type="EC" id="2.7.1.71"/>
    </reaction>
</comment>
<sequence length="164" mass="19031">MKAIYLIGFMGAGKTTVGKALSDKLEVPVIDTDEYIEREKKKTIKAIFKEEGEPAFRDYESQILRMLPKRYVVITTGGGIVTREENLTWMKQNGLVIYLYCNTEELLKRLKNDKTRPLIQQNKEDAITRLLMDRAPLYKQAHFTIDTSWLNVDQVVSRIMEQID</sequence>
<comment type="subcellular location">
    <subcellularLocation>
        <location evidence="7">Cytoplasm</location>
    </subcellularLocation>
</comment>
<dbReference type="OrthoDB" id="9800332at2"/>
<dbReference type="EMBL" id="SWLG01000011">
    <property type="protein sequence ID" value="TLS36346.1"/>
    <property type="molecule type" value="Genomic_DNA"/>
</dbReference>
<dbReference type="PANTHER" id="PTHR21087:SF16">
    <property type="entry name" value="SHIKIMATE KINASE 1, CHLOROPLASTIC"/>
    <property type="match status" value="1"/>
</dbReference>
<feature type="binding site" evidence="7">
    <location>
        <position position="33"/>
    </location>
    <ligand>
        <name>substrate</name>
    </ligand>
</feature>
<accession>A0A5R9F1Q5</accession>
<dbReference type="GO" id="GO:0008652">
    <property type="term" value="P:amino acid biosynthetic process"/>
    <property type="evidence" value="ECO:0007669"/>
    <property type="project" value="UniProtKB-KW"/>
</dbReference>
<dbReference type="InterPro" id="IPR000623">
    <property type="entry name" value="Shikimate_kinase/TSH1"/>
</dbReference>
<keyword evidence="3 7" id="KW-0547">Nucleotide-binding</keyword>
<name>A0A5R9F1Q5_9BACL</name>
<keyword evidence="6 7" id="KW-0057">Aromatic amino acid biosynthesis</keyword>
<dbReference type="GO" id="GO:0004765">
    <property type="term" value="F:shikimate kinase activity"/>
    <property type="evidence" value="ECO:0007669"/>
    <property type="project" value="UniProtKB-UniRule"/>
</dbReference>
<keyword evidence="2 7" id="KW-0808">Transferase</keyword>
<dbReference type="RefSeq" id="WP_138127664.1">
    <property type="nucleotide sequence ID" value="NZ_SWLG01000011.1"/>
</dbReference>
<evidence type="ECO:0000256" key="3">
    <source>
        <dbReference type="ARBA" id="ARBA00022741"/>
    </source>
</evidence>
<evidence type="ECO:0000313" key="8">
    <source>
        <dbReference type="EMBL" id="TLS36346.1"/>
    </source>
</evidence>
<comment type="function">
    <text evidence="7">Catalyzes the specific phosphorylation of the 3-hydroxyl group of shikimic acid using ATP as a cosubstrate.</text>
</comment>
<evidence type="ECO:0000256" key="6">
    <source>
        <dbReference type="ARBA" id="ARBA00023141"/>
    </source>
</evidence>
<dbReference type="GO" id="GO:0009073">
    <property type="term" value="P:aromatic amino acid family biosynthetic process"/>
    <property type="evidence" value="ECO:0007669"/>
    <property type="project" value="UniProtKB-KW"/>
</dbReference>
<evidence type="ECO:0000313" key="9">
    <source>
        <dbReference type="Proteomes" id="UP000308230"/>
    </source>
</evidence>
<dbReference type="PRINTS" id="PR01100">
    <property type="entry name" value="SHIKIMTKNASE"/>
</dbReference>
<dbReference type="GO" id="GO:0009423">
    <property type="term" value="P:chorismate biosynthetic process"/>
    <property type="evidence" value="ECO:0007669"/>
    <property type="project" value="UniProtKB-UniRule"/>
</dbReference>
<keyword evidence="5 7" id="KW-0067">ATP-binding</keyword>
<evidence type="ECO:0000256" key="7">
    <source>
        <dbReference type="HAMAP-Rule" id="MF_00109"/>
    </source>
</evidence>
<feature type="binding site" evidence="7">
    <location>
        <position position="134"/>
    </location>
    <ligand>
        <name>substrate</name>
    </ligand>
</feature>
<dbReference type="PANTHER" id="PTHR21087">
    <property type="entry name" value="SHIKIMATE KINASE"/>
    <property type="match status" value="1"/>
</dbReference>
<protein>
    <recommendedName>
        <fullName evidence="7">Shikimate kinase</fullName>
        <shortName evidence="7">SK</shortName>
        <ecNumber evidence="7">2.7.1.71</ecNumber>
    </recommendedName>
</protein>